<sequence>MQNLGNGLGNISCSHGDVGNSDGFSFQVWLNLLNGSEFIFYQEEVSLKNISLSKKGGRETGKKKKENVPPRKSLKSSPTGIRRKQVKVNPEVKEKRESSKNFKQFSEEKFETKGRG</sequence>
<reference evidence="2 3" key="1">
    <citation type="submission" date="2021-06" db="EMBL/GenBank/DDBJ databases">
        <title>Caerostris darwini draft genome.</title>
        <authorList>
            <person name="Kono N."/>
            <person name="Arakawa K."/>
        </authorList>
    </citation>
    <scope>NUCLEOTIDE SEQUENCE [LARGE SCALE GENOMIC DNA]</scope>
</reference>
<evidence type="ECO:0000256" key="1">
    <source>
        <dbReference type="SAM" id="MobiDB-lite"/>
    </source>
</evidence>
<dbReference type="AlphaFoldDB" id="A0AAV4SSI5"/>
<evidence type="ECO:0000313" key="2">
    <source>
        <dbReference type="EMBL" id="GIY34578.1"/>
    </source>
</evidence>
<protein>
    <submittedName>
        <fullName evidence="2">Uncharacterized protein</fullName>
    </submittedName>
</protein>
<feature type="region of interest" description="Disordered" evidence="1">
    <location>
        <begin position="51"/>
        <end position="116"/>
    </location>
</feature>
<feature type="compositionally biased region" description="Basic and acidic residues" evidence="1">
    <location>
        <begin position="90"/>
        <end position="116"/>
    </location>
</feature>
<accession>A0AAV4SSI5</accession>
<name>A0AAV4SSI5_9ARAC</name>
<proteinExistence type="predicted"/>
<gene>
    <name evidence="2" type="ORF">CDAR_430441</name>
</gene>
<comment type="caution">
    <text evidence="2">The sequence shown here is derived from an EMBL/GenBank/DDBJ whole genome shotgun (WGS) entry which is preliminary data.</text>
</comment>
<dbReference type="Proteomes" id="UP001054837">
    <property type="component" value="Unassembled WGS sequence"/>
</dbReference>
<dbReference type="EMBL" id="BPLQ01008079">
    <property type="protein sequence ID" value="GIY34578.1"/>
    <property type="molecule type" value="Genomic_DNA"/>
</dbReference>
<keyword evidence="3" id="KW-1185">Reference proteome</keyword>
<evidence type="ECO:0000313" key="3">
    <source>
        <dbReference type="Proteomes" id="UP001054837"/>
    </source>
</evidence>
<organism evidence="2 3">
    <name type="scientific">Caerostris darwini</name>
    <dbReference type="NCBI Taxonomy" id="1538125"/>
    <lineage>
        <taxon>Eukaryota</taxon>
        <taxon>Metazoa</taxon>
        <taxon>Ecdysozoa</taxon>
        <taxon>Arthropoda</taxon>
        <taxon>Chelicerata</taxon>
        <taxon>Arachnida</taxon>
        <taxon>Araneae</taxon>
        <taxon>Araneomorphae</taxon>
        <taxon>Entelegynae</taxon>
        <taxon>Araneoidea</taxon>
        <taxon>Araneidae</taxon>
        <taxon>Caerostris</taxon>
    </lineage>
</organism>